<evidence type="ECO:0000313" key="7">
    <source>
        <dbReference type="EMBL" id="KYC53629.1"/>
    </source>
</evidence>
<evidence type="ECO:0000256" key="4">
    <source>
        <dbReference type="ARBA" id="ARBA00022801"/>
    </source>
</evidence>
<dbReference type="GO" id="GO:0006220">
    <property type="term" value="P:pyrimidine nucleotide metabolic process"/>
    <property type="evidence" value="ECO:0007669"/>
    <property type="project" value="InterPro"/>
</dbReference>
<accession>A0A150J8T0</accession>
<evidence type="ECO:0000256" key="2">
    <source>
        <dbReference type="ARBA" id="ARBA00006576"/>
    </source>
</evidence>
<dbReference type="InterPro" id="IPR035105">
    <property type="entry name" value="Deoxycytidylate_deaminase_dom"/>
</dbReference>
<gene>
    <name evidence="7" type="ORF">AMQ22_00159</name>
</gene>
<dbReference type="GO" id="GO:0008270">
    <property type="term" value="F:zinc ion binding"/>
    <property type="evidence" value="ECO:0007669"/>
    <property type="project" value="InterPro"/>
</dbReference>
<dbReference type="SUPFAM" id="SSF53927">
    <property type="entry name" value="Cytidine deaminase-like"/>
    <property type="match status" value="1"/>
</dbReference>
<dbReference type="PROSITE" id="PS00903">
    <property type="entry name" value="CYT_DCMP_DEAMINASES_1"/>
    <property type="match status" value="1"/>
</dbReference>
<proteinExistence type="inferred from homology"/>
<keyword evidence="5" id="KW-0862">Zinc</keyword>
<protein>
    <submittedName>
        <fullName evidence="7">tRNA-specific adenosine deaminase</fullName>
    </submittedName>
</protein>
<dbReference type="InterPro" id="IPR016193">
    <property type="entry name" value="Cytidine_deaminase-like"/>
</dbReference>
<evidence type="ECO:0000256" key="3">
    <source>
        <dbReference type="ARBA" id="ARBA00022723"/>
    </source>
</evidence>
<dbReference type="STRING" id="1705564.APG08_01011"/>
<evidence type="ECO:0000256" key="5">
    <source>
        <dbReference type="ARBA" id="ARBA00022833"/>
    </source>
</evidence>
<dbReference type="InterPro" id="IPR016192">
    <property type="entry name" value="APOBEC/CMP_deaminase_Zn-bd"/>
</dbReference>
<dbReference type="CDD" id="cd01286">
    <property type="entry name" value="deoxycytidylate_deaminase"/>
    <property type="match status" value="1"/>
</dbReference>
<dbReference type="InterPro" id="IPR002125">
    <property type="entry name" value="CMP_dCMP_dom"/>
</dbReference>
<dbReference type="Gene3D" id="3.40.140.10">
    <property type="entry name" value="Cytidine Deaminase, domain 2"/>
    <property type="match status" value="1"/>
</dbReference>
<dbReference type="GO" id="GO:0004132">
    <property type="term" value="F:dCMP deaminase activity"/>
    <property type="evidence" value="ECO:0007669"/>
    <property type="project" value="InterPro"/>
</dbReference>
<name>A0A150J8T0_9EURY</name>
<organism evidence="7 8">
    <name type="scientific">Candidatus Methanofastidiosum methylothiophilum</name>
    <dbReference type="NCBI Taxonomy" id="1705564"/>
    <lineage>
        <taxon>Archaea</taxon>
        <taxon>Methanobacteriati</taxon>
        <taxon>Methanobacteriota</taxon>
        <taxon>Stenosarchaea group</taxon>
        <taxon>Candidatus Methanofastidiosia</taxon>
        <taxon>Candidatus Methanofastidiosales</taxon>
        <taxon>Candidatus Methanofastidiosaceae</taxon>
        <taxon>Candidatus Methanofastidiosum</taxon>
    </lineage>
</organism>
<dbReference type="PANTHER" id="PTHR11086:SF18">
    <property type="entry name" value="DEOXYCYTIDYLATE DEAMINASE"/>
    <property type="match status" value="1"/>
</dbReference>
<dbReference type="GO" id="GO:0005737">
    <property type="term" value="C:cytoplasm"/>
    <property type="evidence" value="ECO:0007669"/>
    <property type="project" value="TreeGrafter"/>
</dbReference>
<reference evidence="7 8" key="1">
    <citation type="journal article" date="2016" name="ISME J.">
        <title>Chasing the elusive Euryarchaeota class WSA2: genomes reveal a uniquely fastidious methyl-reducing methanogen.</title>
        <authorList>
            <person name="Nobu M.K."/>
            <person name="Narihiro T."/>
            <person name="Kuroda K."/>
            <person name="Mei R."/>
            <person name="Liu W.T."/>
        </authorList>
    </citation>
    <scope>NUCLEOTIDE SEQUENCE [LARGE SCALE GENOMIC DNA]</scope>
    <source>
        <strain evidence="7">U1lsi0528_Bin055</strain>
    </source>
</reference>
<comment type="caution">
    <text evidence="7">The sequence shown here is derived from an EMBL/GenBank/DDBJ whole genome shotgun (WGS) entry which is preliminary data.</text>
</comment>
<dbReference type="Proteomes" id="UP000075398">
    <property type="component" value="Unassembled WGS sequence"/>
</dbReference>
<keyword evidence="4" id="KW-0378">Hydrolase</keyword>
<dbReference type="PANTHER" id="PTHR11086">
    <property type="entry name" value="DEOXYCYTIDYLATE DEAMINASE-RELATED"/>
    <property type="match status" value="1"/>
</dbReference>
<evidence type="ECO:0000256" key="1">
    <source>
        <dbReference type="ARBA" id="ARBA00001947"/>
    </source>
</evidence>
<dbReference type="Pfam" id="PF00383">
    <property type="entry name" value="dCMP_cyt_deam_1"/>
    <property type="match status" value="1"/>
</dbReference>
<dbReference type="EMBL" id="LNGC01000003">
    <property type="protein sequence ID" value="KYC53629.1"/>
    <property type="molecule type" value="Genomic_DNA"/>
</dbReference>
<dbReference type="PIRSF" id="PIRSF006019">
    <property type="entry name" value="dCMP_deaminase"/>
    <property type="match status" value="1"/>
</dbReference>
<evidence type="ECO:0000259" key="6">
    <source>
        <dbReference type="PROSITE" id="PS51747"/>
    </source>
</evidence>
<keyword evidence="3" id="KW-0479">Metal-binding</keyword>
<dbReference type="InterPro" id="IPR015517">
    <property type="entry name" value="dCMP_deaminase-rel"/>
</dbReference>
<feature type="domain" description="CMP/dCMP-type deaminase" evidence="6">
    <location>
        <begin position="17"/>
        <end position="150"/>
    </location>
</feature>
<dbReference type="AlphaFoldDB" id="A0A150J8T0"/>
<comment type="similarity">
    <text evidence="2">Belongs to the cytidine and deoxycytidylate deaminase family.</text>
</comment>
<comment type="cofactor">
    <cofactor evidence="1">
        <name>Zn(2+)</name>
        <dbReference type="ChEBI" id="CHEBI:29105"/>
    </cofactor>
</comment>
<dbReference type="InterPro" id="IPR016473">
    <property type="entry name" value="dCMP_deaminase"/>
</dbReference>
<sequence>MLKNFLSNSVIFMARMDIDTYFMSIAELVKKRSTCIKQHVGAVLVKEGYIISTGYNGAPRGLPHCSEETCLRQTLGSLEKSHLCRGVHAEQNTIIQAAIHGVSTENSTVYSTHFPCMSCTKILINAGVKEIVYGRDYDLDNEIKMSMIRDAGVRVKKLLLTD</sequence>
<evidence type="ECO:0000313" key="8">
    <source>
        <dbReference type="Proteomes" id="UP000075398"/>
    </source>
</evidence>
<dbReference type="PROSITE" id="PS51747">
    <property type="entry name" value="CYT_DCMP_DEAMINASES_2"/>
    <property type="match status" value="1"/>
</dbReference>